<comment type="similarity">
    <text evidence="2">Belongs to the glycosyl hydrolase 20 family.</text>
</comment>
<dbReference type="EC" id="3.2.1.52" evidence="3"/>
<dbReference type="Gene3D" id="3.20.20.80">
    <property type="entry name" value="Glycosidases"/>
    <property type="match status" value="1"/>
</dbReference>
<keyword evidence="4" id="KW-0378">Hydrolase</keyword>
<organism evidence="6 7">
    <name type="scientific">Cyprinus carpio</name>
    <name type="common">Common carp</name>
    <dbReference type="NCBI Taxonomy" id="7962"/>
    <lineage>
        <taxon>Eukaryota</taxon>
        <taxon>Metazoa</taxon>
        <taxon>Chordata</taxon>
        <taxon>Craniata</taxon>
        <taxon>Vertebrata</taxon>
        <taxon>Euteleostomi</taxon>
        <taxon>Actinopterygii</taxon>
        <taxon>Neopterygii</taxon>
        <taxon>Teleostei</taxon>
        <taxon>Ostariophysi</taxon>
        <taxon>Cypriniformes</taxon>
        <taxon>Cyprinidae</taxon>
        <taxon>Cyprininae</taxon>
        <taxon>Cyprinus</taxon>
    </lineage>
</organism>
<dbReference type="Ensembl" id="ENSCCRT00020038724.1">
    <property type="protein sequence ID" value="ENSCCRP00020035462.1"/>
    <property type="gene ID" value="ENSCCRG00020015891.1"/>
</dbReference>
<dbReference type="InterPro" id="IPR015883">
    <property type="entry name" value="Glyco_hydro_20_cat"/>
</dbReference>
<dbReference type="InterPro" id="IPR017853">
    <property type="entry name" value="GH"/>
</dbReference>
<comment type="catalytic activity">
    <reaction evidence="1">
        <text>Hydrolysis of terminal non-reducing N-acetyl-D-hexosamine residues in N-acetyl-beta-D-hexosaminides.</text>
        <dbReference type="EC" id="3.2.1.52"/>
    </reaction>
</comment>
<dbReference type="PANTHER" id="PTHR21040">
    <property type="entry name" value="BCDNA.GH04120"/>
    <property type="match status" value="1"/>
</dbReference>
<proteinExistence type="inferred from homology"/>
<evidence type="ECO:0000256" key="4">
    <source>
        <dbReference type="ARBA" id="ARBA00022801"/>
    </source>
</evidence>
<dbReference type="Proteomes" id="UP000694701">
    <property type="component" value="Unplaced"/>
</dbReference>
<protein>
    <recommendedName>
        <fullName evidence="3">beta-N-acetylhexosaminidase</fullName>
        <ecNumber evidence="3">3.2.1.52</ecNumber>
    </recommendedName>
</protein>
<dbReference type="InterPro" id="IPR038901">
    <property type="entry name" value="HEXDC-like"/>
</dbReference>
<dbReference type="CDD" id="cd06565">
    <property type="entry name" value="GH20_GcnA-like"/>
    <property type="match status" value="1"/>
</dbReference>
<evidence type="ECO:0000313" key="7">
    <source>
        <dbReference type="Proteomes" id="UP000694701"/>
    </source>
</evidence>
<feature type="domain" description="Glycoside hydrolase family 20 catalytic" evidence="5">
    <location>
        <begin position="63"/>
        <end position="207"/>
    </location>
</feature>
<dbReference type="PANTHER" id="PTHR21040:SF6">
    <property type="entry name" value="HEXOSAMINIDASE D"/>
    <property type="match status" value="1"/>
</dbReference>
<evidence type="ECO:0000313" key="6">
    <source>
        <dbReference type="Ensembl" id="ENSCCRP00020035462.1"/>
    </source>
</evidence>
<dbReference type="GO" id="GO:0005975">
    <property type="term" value="P:carbohydrate metabolic process"/>
    <property type="evidence" value="ECO:0007669"/>
    <property type="project" value="InterPro"/>
</dbReference>
<sequence>MDQSLRSCKKFVHLDLKGAPPRIGYLIELIQLFADLGANGLLIEYEDMFPYEGELKVLQSTTQPPYRREEIVSIQDAASSRGLEIIPLVQTFGHLEFVLKHEVFRDLREVDYCLGTLNPHHDAGVRLVQEMLQQVMKLHPKSTSLHIGADEVYMLGHGDKSKHWLDVPGRSVHQLFLSHVIKVAKGVQESTPNLNLIMWDDMLRSMTPETIKESGLVGLVQPMLWDYNPTLDVENTVMLMERYKSAGISQQWVASSFKGSTTVHTCVTSTQRHLDNHLQWLKVASSLSAGIKLQGIALTGWQRLDVTFIFTHLYFFFGGGFTEEAQKKVVEILGTVDVEDIERTSSSFAGAKLAELIVKLTSSMESAELRHFQNNMFLRGWFTPYHRQKKTINPLIAQQIKTQAKKKYFCFLPMLKSVVLLYIFVETVIHPVSYSCEFLTSILDAVESQVQEVRGEMRLLYSDSTVQEWVDQHITPVLEPLHNLQRDIETVLNEMGLCTE</sequence>
<dbReference type="GO" id="GO:0004563">
    <property type="term" value="F:beta-N-acetylhexosaminidase activity"/>
    <property type="evidence" value="ECO:0007669"/>
    <property type="project" value="UniProtKB-EC"/>
</dbReference>
<evidence type="ECO:0000256" key="2">
    <source>
        <dbReference type="ARBA" id="ARBA00006285"/>
    </source>
</evidence>
<evidence type="ECO:0000259" key="5">
    <source>
        <dbReference type="Pfam" id="PF00728"/>
    </source>
</evidence>
<evidence type="ECO:0000256" key="1">
    <source>
        <dbReference type="ARBA" id="ARBA00001231"/>
    </source>
</evidence>
<evidence type="ECO:0000256" key="3">
    <source>
        <dbReference type="ARBA" id="ARBA00012663"/>
    </source>
</evidence>
<gene>
    <name evidence="6" type="primary">hexd</name>
</gene>
<dbReference type="AlphaFoldDB" id="A0A8C2EA79"/>
<accession>A0A8C2EA79</accession>
<name>A0A8C2EA79_CYPCA</name>
<dbReference type="SUPFAM" id="SSF51445">
    <property type="entry name" value="(Trans)glycosidases"/>
    <property type="match status" value="1"/>
</dbReference>
<dbReference type="Pfam" id="PF00728">
    <property type="entry name" value="Glyco_hydro_20"/>
    <property type="match status" value="1"/>
</dbReference>
<reference evidence="6" key="1">
    <citation type="submission" date="2025-08" db="UniProtKB">
        <authorList>
            <consortium name="Ensembl"/>
        </authorList>
    </citation>
    <scope>IDENTIFICATION</scope>
</reference>